<dbReference type="EMBL" id="JARBHB010000001">
    <property type="protein sequence ID" value="KAJ8896177.1"/>
    <property type="molecule type" value="Genomic_DNA"/>
</dbReference>
<evidence type="ECO:0000313" key="2">
    <source>
        <dbReference type="Proteomes" id="UP001159363"/>
    </source>
</evidence>
<dbReference type="PANTHER" id="PTHR10773">
    <property type="entry name" value="DNA-DIRECTED RNA POLYMERASES I, II, AND III SUBUNIT RPABC2"/>
    <property type="match status" value="1"/>
</dbReference>
<evidence type="ECO:0000313" key="1">
    <source>
        <dbReference type="EMBL" id="KAJ8896177.1"/>
    </source>
</evidence>
<comment type="caution">
    <text evidence="1">The sequence shown here is derived from an EMBL/GenBank/DDBJ whole genome shotgun (WGS) entry which is preliminary data.</text>
</comment>
<accession>A0ABQ9IHK8</accession>
<protein>
    <submittedName>
        <fullName evidence="1">Uncharacterized protein</fullName>
    </submittedName>
</protein>
<dbReference type="PANTHER" id="PTHR10773:SF19">
    <property type="match status" value="1"/>
</dbReference>
<proteinExistence type="predicted"/>
<dbReference type="Proteomes" id="UP001159363">
    <property type="component" value="Chromosome 1"/>
</dbReference>
<organism evidence="1 2">
    <name type="scientific">Dryococelus australis</name>
    <dbReference type="NCBI Taxonomy" id="614101"/>
    <lineage>
        <taxon>Eukaryota</taxon>
        <taxon>Metazoa</taxon>
        <taxon>Ecdysozoa</taxon>
        <taxon>Arthropoda</taxon>
        <taxon>Hexapoda</taxon>
        <taxon>Insecta</taxon>
        <taxon>Pterygota</taxon>
        <taxon>Neoptera</taxon>
        <taxon>Polyneoptera</taxon>
        <taxon>Phasmatodea</taxon>
        <taxon>Verophasmatodea</taxon>
        <taxon>Anareolatae</taxon>
        <taxon>Phasmatidae</taxon>
        <taxon>Eurycanthinae</taxon>
        <taxon>Dryococelus</taxon>
    </lineage>
</organism>
<sequence>MADKETLLLSGSAEKQLNKVHRRKIRLSECKDSKNKALRNAGKPYRNRKGTFVPGKCVSEKVTVCRCMYECDNISKDMKTKLFQDFYKRTYNEPGTYNRQRAVSFDVKELVRDHIDSMPAQESNYSRSTSSKRYLSSELCVERMYDLFKESRFNIKSSHGLHRDIFRSEFKLRFGPPRSESCSYCDELYINLVTAETEDEQKRISVQSTLHHRKAETAYKVLHKDVVMSKSNPTYVVLCTNMQQKYFTTIDQKFLVSGHSFLPCTRYFALIERKNKKSTVYHPKQWLEVIVNANMAFSAYYMDKEDFIDLSAIEGMFKK</sequence>
<name>A0ABQ9IHK8_9NEOP</name>
<gene>
    <name evidence="1" type="ORF">PR048_001520</name>
</gene>
<reference evidence="1 2" key="1">
    <citation type="submission" date="2023-02" db="EMBL/GenBank/DDBJ databases">
        <title>LHISI_Scaffold_Assembly.</title>
        <authorList>
            <person name="Stuart O.P."/>
            <person name="Cleave R."/>
            <person name="Magrath M.J.L."/>
            <person name="Mikheyev A.S."/>
        </authorList>
    </citation>
    <scope>NUCLEOTIDE SEQUENCE [LARGE SCALE GENOMIC DNA]</scope>
    <source>
        <strain evidence="1">Daus_M_001</strain>
        <tissue evidence="1">Leg muscle</tissue>
    </source>
</reference>
<keyword evidence="2" id="KW-1185">Reference proteome</keyword>